<evidence type="ECO:0000256" key="1">
    <source>
        <dbReference type="ARBA" id="ARBA00004141"/>
    </source>
</evidence>
<feature type="transmembrane region" description="Helical" evidence="7">
    <location>
        <begin position="263"/>
        <end position="281"/>
    </location>
</feature>
<dbReference type="InterPro" id="IPR049326">
    <property type="entry name" value="Rhodopsin_dom_fungi"/>
</dbReference>
<dbReference type="EMBL" id="JAQHRD010000001">
    <property type="protein sequence ID" value="KAJ6446793.1"/>
    <property type="molecule type" value="Genomic_DNA"/>
</dbReference>
<gene>
    <name evidence="9" type="ORF">O9K51_01566</name>
</gene>
<dbReference type="InterPro" id="IPR052337">
    <property type="entry name" value="SAT4-like"/>
</dbReference>
<feature type="region of interest" description="Disordered" evidence="6">
    <location>
        <begin position="325"/>
        <end position="386"/>
    </location>
</feature>
<evidence type="ECO:0000256" key="5">
    <source>
        <dbReference type="ARBA" id="ARBA00038359"/>
    </source>
</evidence>
<evidence type="ECO:0000256" key="2">
    <source>
        <dbReference type="ARBA" id="ARBA00022692"/>
    </source>
</evidence>
<reference evidence="9" key="1">
    <citation type="submission" date="2023-01" db="EMBL/GenBank/DDBJ databases">
        <title>The growth and conidiation of Purpureocillium lavendulum are regulated by nitrogen source and histone H3K14 acetylation.</title>
        <authorList>
            <person name="Tang P."/>
            <person name="Han J."/>
            <person name="Zhang C."/>
            <person name="Tang P."/>
            <person name="Qi F."/>
            <person name="Zhang K."/>
            <person name="Liang L."/>
        </authorList>
    </citation>
    <scope>NUCLEOTIDE SEQUENCE</scope>
    <source>
        <strain evidence="9">YMF1.00683</strain>
    </source>
</reference>
<feature type="transmembrane region" description="Helical" evidence="7">
    <location>
        <begin position="20"/>
        <end position="42"/>
    </location>
</feature>
<protein>
    <submittedName>
        <fullName evidence="9">Integral membrane protein</fullName>
    </submittedName>
</protein>
<evidence type="ECO:0000259" key="8">
    <source>
        <dbReference type="Pfam" id="PF20684"/>
    </source>
</evidence>
<feature type="transmembrane region" description="Helical" evidence="7">
    <location>
        <begin position="221"/>
        <end position="243"/>
    </location>
</feature>
<keyword evidence="2 7" id="KW-0812">Transmembrane</keyword>
<comment type="similarity">
    <text evidence="5">Belongs to the SAT4 family.</text>
</comment>
<evidence type="ECO:0000256" key="3">
    <source>
        <dbReference type="ARBA" id="ARBA00022989"/>
    </source>
</evidence>
<feature type="transmembrane region" description="Helical" evidence="7">
    <location>
        <begin position="134"/>
        <end position="167"/>
    </location>
</feature>
<keyword evidence="3 7" id="KW-1133">Transmembrane helix</keyword>
<evidence type="ECO:0000313" key="10">
    <source>
        <dbReference type="Proteomes" id="UP001163105"/>
    </source>
</evidence>
<dbReference type="AlphaFoldDB" id="A0AB34G6Y2"/>
<keyword evidence="10" id="KW-1185">Reference proteome</keyword>
<dbReference type="PANTHER" id="PTHR33048:SF47">
    <property type="entry name" value="INTEGRAL MEMBRANE PROTEIN-RELATED"/>
    <property type="match status" value="1"/>
</dbReference>
<name>A0AB34G6Y2_9HYPO</name>
<comment type="caution">
    <text evidence="9">The sequence shown here is derived from an EMBL/GenBank/DDBJ whole genome shotgun (WGS) entry which is preliminary data.</text>
</comment>
<dbReference type="PANTHER" id="PTHR33048">
    <property type="entry name" value="PTH11-LIKE INTEGRAL MEMBRANE PROTEIN (AFU_ORTHOLOGUE AFUA_5G11245)"/>
    <property type="match status" value="1"/>
</dbReference>
<organism evidence="9 10">
    <name type="scientific">Purpureocillium lavendulum</name>
    <dbReference type="NCBI Taxonomy" id="1247861"/>
    <lineage>
        <taxon>Eukaryota</taxon>
        <taxon>Fungi</taxon>
        <taxon>Dikarya</taxon>
        <taxon>Ascomycota</taxon>
        <taxon>Pezizomycotina</taxon>
        <taxon>Sordariomycetes</taxon>
        <taxon>Hypocreomycetidae</taxon>
        <taxon>Hypocreales</taxon>
        <taxon>Ophiocordycipitaceae</taxon>
        <taxon>Purpureocillium</taxon>
    </lineage>
</organism>
<feature type="compositionally biased region" description="Basic and acidic residues" evidence="6">
    <location>
        <begin position="376"/>
        <end position="386"/>
    </location>
</feature>
<evidence type="ECO:0000256" key="7">
    <source>
        <dbReference type="SAM" id="Phobius"/>
    </source>
</evidence>
<feature type="transmembrane region" description="Helical" evidence="7">
    <location>
        <begin position="187"/>
        <end position="209"/>
    </location>
</feature>
<evidence type="ECO:0000256" key="4">
    <source>
        <dbReference type="ARBA" id="ARBA00023136"/>
    </source>
</evidence>
<evidence type="ECO:0000256" key="6">
    <source>
        <dbReference type="SAM" id="MobiDB-lite"/>
    </source>
</evidence>
<dbReference type="Pfam" id="PF20684">
    <property type="entry name" value="Fung_rhodopsin"/>
    <property type="match status" value="1"/>
</dbReference>
<dbReference type="Proteomes" id="UP001163105">
    <property type="component" value="Unassembled WGS sequence"/>
</dbReference>
<evidence type="ECO:0000313" key="9">
    <source>
        <dbReference type="EMBL" id="KAJ6446793.1"/>
    </source>
</evidence>
<dbReference type="GO" id="GO:0016020">
    <property type="term" value="C:membrane"/>
    <property type="evidence" value="ECO:0007669"/>
    <property type="project" value="UniProtKB-SubCell"/>
</dbReference>
<comment type="subcellular location">
    <subcellularLocation>
        <location evidence="1">Membrane</location>
        <topology evidence="1">Multi-pass membrane protein</topology>
    </subcellularLocation>
</comment>
<feature type="transmembrane region" description="Helical" evidence="7">
    <location>
        <begin position="54"/>
        <end position="76"/>
    </location>
</feature>
<accession>A0AB34G6Y2</accession>
<sequence>MAPLPPPPPGIDLHASKRPTMVGVFAGTWAIAVIATILRLWSRRLTKSKLWWDDWLIIIAVVWAGVFMFDVTVWMADNGFGRHIWILAPDATKIWAQGLFLAEYTYTLSLVFIKWSILAWYYRLFRVESSIKPFIWVLFAMVCCWGIAVILVTSLQCFPIQAFWQAYDPVNPMKPGEFFCGVDVHKFFLGNAIPNIITDILIIIVPLPYILRLHLRVSQKVALVGIFVVGIFVTIVSAVRLVFVVNLNLNSPDVTWDQADEMMWTGVEVNIGALCANLLTLRPILNLMLHGSVYVDSQARSQGNSGQINYIGPDSTSKNSIHLLHRKRTRDDNTESGSRSRVSTPRAPSSVQHADYVRSDSPQGQDAFSMGFPVDGDGRGGGKSAE</sequence>
<proteinExistence type="inferred from homology"/>
<feature type="compositionally biased region" description="Polar residues" evidence="6">
    <location>
        <begin position="335"/>
        <end position="352"/>
    </location>
</feature>
<keyword evidence="4 7" id="KW-0472">Membrane</keyword>
<feature type="domain" description="Rhodopsin" evidence="8">
    <location>
        <begin position="38"/>
        <end position="286"/>
    </location>
</feature>